<dbReference type="EMBL" id="JACHDR010000001">
    <property type="protein sequence ID" value="MBB5513444.1"/>
    <property type="molecule type" value="Genomic_DNA"/>
</dbReference>
<evidence type="ECO:0000313" key="2">
    <source>
        <dbReference type="Proteomes" id="UP000580797"/>
    </source>
</evidence>
<protein>
    <submittedName>
        <fullName evidence="1">Uncharacterized protein</fullName>
    </submittedName>
</protein>
<dbReference type="AlphaFoldDB" id="A0A7W8TV35"/>
<proteinExistence type="predicted"/>
<accession>A0A7W8TV35</accession>
<sequence>MTATEWTKTSAVEDWRARKQRDRLYYADAEVARCGTCGEWMWRGKCKVPHDNILNFREEEK</sequence>
<comment type="caution">
    <text evidence="1">The sequence shown here is derived from an EMBL/GenBank/DDBJ whole genome shotgun (WGS) entry which is preliminary data.</text>
</comment>
<name>A0A7W8TV35_9MICC</name>
<organism evidence="1 2">
    <name type="scientific">Neomicrococcus aestuarii</name>
    <dbReference type="NCBI Taxonomy" id="556325"/>
    <lineage>
        <taxon>Bacteria</taxon>
        <taxon>Bacillati</taxon>
        <taxon>Actinomycetota</taxon>
        <taxon>Actinomycetes</taxon>
        <taxon>Micrococcales</taxon>
        <taxon>Micrococcaceae</taxon>
        <taxon>Neomicrococcus</taxon>
    </lineage>
</organism>
<gene>
    <name evidence="1" type="ORF">HD598_002131</name>
</gene>
<reference evidence="1 2" key="1">
    <citation type="submission" date="2020-08" db="EMBL/GenBank/DDBJ databases">
        <title>Sequencing the genomes of 1000 actinobacteria strains.</title>
        <authorList>
            <person name="Klenk H.-P."/>
        </authorList>
    </citation>
    <scope>NUCLEOTIDE SEQUENCE [LARGE SCALE GENOMIC DNA]</scope>
    <source>
        <strain evidence="1 2">DSM 105783</strain>
    </source>
</reference>
<evidence type="ECO:0000313" key="1">
    <source>
        <dbReference type="EMBL" id="MBB5513444.1"/>
    </source>
</evidence>
<dbReference type="Proteomes" id="UP000580797">
    <property type="component" value="Unassembled WGS sequence"/>
</dbReference>